<comment type="caution">
    <text evidence="1">The sequence shown here is derived from an EMBL/GenBank/DDBJ whole genome shotgun (WGS) entry which is preliminary data.</text>
</comment>
<dbReference type="OrthoDB" id="1745814at2759"/>
<dbReference type="Proteomes" id="UP000593560">
    <property type="component" value="Unassembled WGS sequence"/>
</dbReference>
<feature type="non-terminal residue" evidence="1">
    <location>
        <position position="30"/>
    </location>
</feature>
<dbReference type="AlphaFoldDB" id="A0A7J9I683"/>
<evidence type="ECO:0000313" key="2">
    <source>
        <dbReference type="Proteomes" id="UP000593560"/>
    </source>
</evidence>
<protein>
    <submittedName>
        <fullName evidence="1">Uncharacterized protein</fullName>
    </submittedName>
</protein>
<proteinExistence type="predicted"/>
<gene>
    <name evidence="1" type="ORF">Gohar_001310</name>
</gene>
<sequence length="30" mass="3609">MLRPFNLQGIESKTKKHLSWFYGFLEPVIE</sequence>
<reference evidence="1 2" key="1">
    <citation type="journal article" date="2019" name="Genome Biol. Evol.">
        <title>Insights into the evolution of the New World diploid cottons (Gossypium, subgenus Houzingenia) based on genome sequencing.</title>
        <authorList>
            <person name="Grover C.E."/>
            <person name="Arick M.A. 2nd"/>
            <person name="Thrash A."/>
            <person name="Conover J.L."/>
            <person name="Sanders W.S."/>
            <person name="Peterson D.G."/>
            <person name="Frelichowski J.E."/>
            <person name="Scheffler J.A."/>
            <person name="Scheffler B.E."/>
            <person name="Wendel J.F."/>
        </authorList>
    </citation>
    <scope>NUCLEOTIDE SEQUENCE [LARGE SCALE GENOMIC DNA]</scope>
    <source>
        <strain evidence="1">0</strain>
        <tissue evidence="1">Leaf</tissue>
    </source>
</reference>
<organism evidence="1 2">
    <name type="scientific">Gossypium harknessii</name>
    <dbReference type="NCBI Taxonomy" id="34285"/>
    <lineage>
        <taxon>Eukaryota</taxon>
        <taxon>Viridiplantae</taxon>
        <taxon>Streptophyta</taxon>
        <taxon>Embryophyta</taxon>
        <taxon>Tracheophyta</taxon>
        <taxon>Spermatophyta</taxon>
        <taxon>Magnoliopsida</taxon>
        <taxon>eudicotyledons</taxon>
        <taxon>Gunneridae</taxon>
        <taxon>Pentapetalae</taxon>
        <taxon>rosids</taxon>
        <taxon>malvids</taxon>
        <taxon>Malvales</taxon>
        <taxon>Malvaceae</taxon>
        <taxon>Malvoideae</taxon>
        <taxon>Gossypium</taxon>
    </lineage>
</organism>
<evidence type="ECO:0000313" key="1">
    <source>
        <dbReference type="EMBL" id="MBA0816675.1"/>
    </source>
</evidence>
<accession>A0A7J9I683</accession>
<keyword evidence="2" id="KW-1185">Reference proteome</keyword>
<dbReference type="EMBL" id="JABFAD010000013">
    <property type="protein sequence ID" value="MBA0816675.1"/>
    <property type="molecule type" value="Genomic_DNA"/>
</dbReference>
<name>A0A7J9I683_9ROSI</name>